<keyword evidence="4" id="KW-0732">Signal</keyword>
<dbReference type="Gene3D" id="1.20.5.320">
    <property type="entry name" value="6-Phosphogluconate Dehydrogenase, domain 3"/>
    <property type="match status" value="1"/>
</dbReference>
<dbReference type="STRING" id="46835.A0A504YR36"/>
<dbReference type="InterPro" id="IPR001073">
    <property type="entry name" value="C1q_dom"/>
</dbReference>
<keyword evidence="2" id="KW-0964">Secreted</keyword>
<feature type="chain" id="PRO_5021255526" evidence="4">
    <location>
        <begin position="24"/>
        <end position="232"/>
    </location>
</feature>
<dbReference type="PANTHER" id="PTHR15427:SF33">
    <property type="entry name" value="COLLAGEN IV NC1 DOMAIN-CONTAINING PROTEIN"/>
    <property type="match status" value="1"/>
</dbReference>
<dbReference type="Gene3D" id="2.60.120.40">
    <property type="match status" value="1"/>
</dbReference>
<dbReference type="PRINTS" id="PR00007">
    <property type="entry name" value="COMPLEMNTC1Q"/>
</dbReference>
<evidence type="ECO:0000256" key="3">
    <source>
        <dbReference type="SAM" id="MobiDB-lite"/>
    </source>
</evidence>
<dbReference type="PROSITE" id="PS50871">
    <property type="entry name" value="C1Q"/>
    <property type="match status" value="1"/>
</dbReference>
<dbReference type="Proteomes" id="UP000316759">
    <property type="component" value="Unassembled WGS sequence"/>
</dbReference>
<gene>
    <name evidence="6" type="ORF">FGIG_06568</name>
</gene>
<dbReference type="PANTHER" id="PTHR15427">
    <property type="entry name" value="EMILIN ELASTIN MICROFIBRIL INTERFACE-LOCATED PROTEIN ELASTIN MICROFIBRIL INTERFACER"/>
    <property type="match status" value="1"/>
</dbReference>
<dbReference type="InterPro" id="IPR050392">
    <property type="entry name" value="Collagen/C1q_domain"/>
</dbReference>
<evidence type="ECO:0000256" key="2">
    <source>
        <dbReference type="ARBA" id="ARBA00022525"/>
    </source>
</evidence>
<evidence type="ECO:0000313" key="7">
    <source>
        <dbReference type="Proteomes" id="UP000316759"/>
    </source>
</evidence>
<evidence type="ECO:0000256" key="4">
    <source>
        <dbReference type="SAM" id="SignalP"/>
    </source>
</evidence>
<evidence type="ECO:0000256" key="1">
    <source>
        <dbReference type="ARBA" id="ARBA00004613"/>
    </source>
</evidence>
<protein>
    <submittedName>
        <fullName evidence="6">Complement C1q tumor necrosis factor</fullName>
    </submittedName>
</protein>
<reference evidence="6 7" key="1">
    <citation type="submission" date="2019-04" db="EMBL/GenBank/DDBJ databases">
        <title>Annotation for the trematode Fasciola gigantica.</title>
        <authorList>
            <person name="Choi Y.-J."/>
        </authorList>
    </citation>
    <scope>NUCLEOTIDE SEQUENCE [LARGE SCALE GENOMIC DNA]</scope>
    <source>
        <strain evidence="6">Uganda_cow_1</strain>
    </source>
</reference>
<name>A0A504YR36_FASGI</name>
<dbReference type="EMBL" id="SUNJ01006371">
    <property type="protein sequence ID" value="TPP62859.1"/>
    <property type="molecule type" value="Genomic_DNA"/>
</dbReference>
<dbReference type="SMART" id="SM00110">
    <property type="entry name" value="C1Q"/>
    <property type="match status" value="1"/>
</dbReference>
<evidence type="ECO:0000259" key="5">
    <source>
        <dbReference type="PROSITE" id="PS50871"/>
    </source>
</evidence>
<dbReference type="Pfam" id="PF00386">
    <property type="entry name" value="C1q"/>
    <property type="match status" value="1"/>
</dbReference>
<feature type="region of interest" description="Disordered" evidence="3">
    <location>
        <begin position="56"/>
        <end position="85"/>
    </location>
</feature>
<dbReference type="GO" id="GO:0005581">
    <property type="term" value="C:collagen trimer"/>
    <property type="evidence" value="ECO:0007669"/>
    <property type="project" value="UniProtKB-KW"/>
</dbReference>
<accession>A0A504YR36</accession>
<dbReference type="InterPro" id="IPR008983">
    <property type="entry name" value="Tumour_necrosis_fac-like_dom"/>
</dbReference>
<feature type="domain" description="C1q" evidence="5">
    <location>
        <begin position="97"/>
        <end position="232"/>
    </location>
</feature>
<keyword evidence="7" id="KW-1185">Reference proteome</keyword>
<dbReference type="OrthoDB" id="6154955at2759"/>
<evidence type="ECO:0000313" key="6">
    <source>
        <dbReference type="EMBL" id="TPP62859.1"/>
    </source>
</evidence>
<dbReference type="AlphaFoldDB" id="A0A504YR36"/>
<comment type="subcellular location">
    <subcellularLocation>
        <location evidence="1">Secreted</location>
    </subcellularLocation>
</comment>
<feature type="signal peptide" evidence="4">
    <location>
        <begin position="1"/>
        <end position="23"/>
    </location>
</feature>
<organism evidence="6 7">
    <name type="scientific">Fasciola gigantica</name>
    <name type="common">Giant liver fluke</name>
    <dbReference type="NCBI Taxonomy" id="46835"/>
    <lineage>
        <taxon>Eukaryota</taxon>
        <taxon>Metazoa</taxon>
        <taxon>Spiralia</taxon>
        <taxon>Lophotrochozoa</taxon>
        <taxon>Platyhelminthes</taxon>
        <taxon>Trematoda</taxon>
        <taxon>Digenea</taxon>
        <taxon>Plagiorchiida</taxon>
        <taxon>Echinostomata</taxon>
        <taxon>Echinostomatoidea</taxon>
        <taxon>Fasciolidae</taxon>
        <taxon>Fasciola</taxon>
    </lineage>
</organism>
<comment type="caution">
    <text evidence="6">The sequence shown here is derived from an EMBL/GenBank/DDBJ whole genome shotgun (WGS) entry which is preliminary data.</text>
</comment>
<sequence>MGFDRIFVCFLPIFFLQLRNGSCQLNTVNPSENEAACHLQLECLGPKHTGQGRVRIPVRSARGPGGPPGEKGLTGPPGPPGPQGITPKVAAIWVPQPREYQVAFYAGLSRSIETRPTPKECPLIFDTVLLNLGSGYNSSTGQFVAPASGVYVFVLVVSAQSYEKAGAQLLHNGKVALLSWCESTFWATVTNQAILQLQKGDKVWLQCRDEAYKLHGYMYSNLSGYLIYPIPS</sequence>
<dbReference type="SUPFAM" id="SSF49842">
    <property type="entry name" value="TNF-like"/>
    <property type="match status" value="1"/>
</dbReference>
<proteinExistence type="predicted"/>